<keyword evidence="2" id="KW-0413">Isomerase</keyword>
<dbReference type="InterPro" id="IPR013022">
    <property type="entry name" value="Xyl_isomerase-like_TIM-brl"/>
</dbReference>
<comment type="caution">
    <text evidence="2">The sequence shown here is derived from an EMBL/GenBank/DDBJ whole genome shotgun (WGS) entry which is preliminary data.</text>
</comment>
<dbReference type="PANTHER" id="PTHR12110">
    <property type="entry name" value="HYDROXYPYRUVATE ISOMERASE"/>
    <property type="match status" value="1"/>
</dbReference>
<dbReference type="PANTHER" id="PTHR12110:SF53">
    <property type="entry name" value="BLR5974 PROTEIN"/>
    <property type="match status" value="1"/>
</dbReference>
<dbReference type="Gene3D" id="3.20.20.150">
    <property type="entry name" value="Divalent-metal-dependent TIM barrel enzymes"/>
    <property type="match status" value="1"/>
</dbReference>
<dbReference type="PROSITE" id="PS51257">
    <property type="entry name" value="PROKAR_LIPOPROTEIN"/>
    <property type="match status" value="1"/>
</dbReference>
<gene>
    <name evidence="2" type="ORF">BUL40_00585</name>
</gene>
<sequence>MKRRIFIGNSAKVGLGVALLGTYACKQTKKENEMDETMVEETIDEVESDALFFELSLAQWSINRMIRQDGLDPYSFAEKAKNWGFTGLEYVSGLYYPELEKENFSDAAMKNFVDKSNAEAEKYGLKNLLIMVDGQGNLATADEAERKAAIENHYKWVDAAKAMGCHSIRVNLAGSNDPKEWVPAAVAGLTGLSTYGKVKGINIIVENHGGLSSNGALLAEVMTKVNMDNCGTLPDFGNFCIIRKDPKDWSAGCAEEYDRYKGVKELMPFAKAVSAKSHDFDAQGNDTGTDYEKMLQIVKDAGYTGFIGVEYEGNELGEEAGIIATKELLERAGRQVS</sequence>
<proteinExistence type="predicted"/>
<dbReference type="AlphaFoldDB" id="A0A1V6LWP6"/>
<dbReference type="GO" id="GO:0016853">
    <property type="term" value="F:isomerase activity"/>
    <property type="evidence" value="ECO:0007669"/>
    <property type="project" value="UniProtKB-KW"/>
</dbReference>
<protein>
    <submittedName>
        <fullName evidence="2">Xylose isomerase</fullName>
    </submittedName>
</protein>
<dbReference type="EMBL" id="MTBC01000001">
    <property type="protein sequence ID" value="OQD44526.1"/>
    <property type="molecule type" value="Genomic_DNA"/>
</dbReference>
<evidence type="ECO:0000313" key="2">
    <source>
        <dbReference type="EMBL" id="OQD44526.1"/>
    </source>
</evidence>
<accession>A0A1V6LWP6</accession>
<dbReference type="Proteomes" id="UP000191680">
    <property type="component" value="Unassembled WGS sequence"/>
</dbReference>
<dbReference type="Pfam" id="PF01261">
    <property type="entry name" value="AP_endonuc_2"/>
    <property type="match status" value="1"/>
</dbReference>
<evidence type="ECO:0000259" key="1">
    <source>
        <dbReference type="Pfam" id="PF01261"/>
    </source>
</evidence>
<evidence type="ECO:0000313" key="3">
    <source>
        <dbReference type="Proteomes" id="UP000191680"/>
    </source>
</evidence>
<dbReference type="RefSeq" id="WP_244901796.1">
    <property type="nucleotide sequence ID" value="NZ_MTBC01000001.1"/>
</dbReference>
<dbReference type="SUPFAM" id="SSF51658">
    <property type="entry name" value="Xylose isomerase-like"/>
    <property type="match status" value="1"/>
</dbReference>
<dbReference type="InterPro" id="IPR036237">
    <property type="entry name" value="Xyl_isomerase-like_sf"/>
</dbReference>
<dbReference type="InterPro" id="IPR050312">
    <property type="entry name" value="IolE/XylAMocC-like"/>
</dbReference>
<organism evidence="2 3">
    <name type="scientific">Croceivirga radicis</name>
    <dbReference type="NCBI Taxonomy" id="1929488"/>
    <lineage>
        <taxon>Bacteria</taxon>
        <taxon>Pseudomonadati</taxon>
        <taxon>Bacteroidota</taxon>
        <taxon>Flavobacteriia</taxon>
        <taxon>Flavobacteriales</taxon>
        <taxon>Flavobacteriaceae</taxon>
        <taxon>Croceivirga</taxon>
    </lineage>
</organism>
<name>A0A1V6LWP6_9FLAO</name>
<reference evidence="2 3" key="1">
    <citation type="submission" date="2016-12" db="EMBL/GenBank/DDBJ databases">
        <authorList>
            <person name="Song W.-J."/>
            <person name="Kurnit D.M."/>
        </authorList>
    </citation>
    <scope>NUCLEOTIDE SEQUENCE [LARGE SCALE GENOMIC DNA]</scope>
    <source>
        <strain evidence="2 3">HSG9</strain>
    </source>
</reference>
<feature type="domain" description="Xylose isomerase-like TIM barrel" evidence="1">
    <location>
        <begin position="78"/>
        <end position="325"/>
    </location>
</feature>
<keyword evidence="3" id="KW-1185">Reference proteome</keyword>